<reference evidence="1 2" key="1">
    <citation type="submission" date="2021-06" db="EMBL/GenBank/DDBJ databases">
        <title>Caerostris extrusa draft genome.</title>
        <authorList>
            <person name="Kono N."/>
            <person name="Arakawa K."/>
        </authorList>
    </citation>
    <scope>NUCLEOTIDE SEQUENCE [LARGE SCALE GENOMIC DNA]</scope>
</reference>
<dbReference type="AlphaFoldDB" id="A0AAV4RCR3"/>
<evidence type="ECO:0000313" key="1">
    <source>
        <dbReference type="EMBL" id="GIY18736.1"/>
    </source>
</evidence>
<evidence type="ECO:0000313" key="2">
    <source>
        <dbReference type="Proteomes" id="UP001054945"/>
    </source>
</evidence>
<gene>
    <name evidence="1" type="ORF">CEXT_274691</name>
</gene>
<name>A0AAV4RCR3_CAEEX</name>
<organism evidence="1 2">
    <name type="scientific">Caerostris extrusa</name>
    <name type="common">Bark spider</name>
    <name type="synonym">Caerostris bankana</name>
    <dbReference type="NCBI Taxonomy" id="172846"/>
    <lineage>
        <taxon>Eukaryota</taxon>
        <taxon>Metazoa</taxon>
        <taxon>Ecdysozoa</taxon>
        <taxon>Arthropoda</taxon>
        <taxon>Chelicerata</taxon>
        <taxon>Arachnida</taxon>
        <taxon>Araneae</taxon>
        <taxon>Araneomorphae</taxon>
        <taxon>Entelegynae</taxon>
        <taxon>Araneoidea</taxon>
        <taxon>Araneidae</taxon>
        <taxon>Caerostris</taxon>
    </lineage>
</organism>
<dbReference type="EMBL" id="BPLR01007668">
    <property type="protein sequence ID" value="GIY18736.1"/>
    <property type="molecule type" value="Genomic_DNA"/>
</dbReference>
<dbReference type="Proteomes" id="UP001054945">
    <property type="component" value="Unassembled WGS sequence"/>
</dbReference>
<comment type="caution">
    <text evidence="1">The sequence shown here is derived from an EMBL/GenBank/DDBJ whole genome shotgun (WGS) entry which is preliminary data.</text>
</comment>
<proteinExistence type="predicted"/>
<protein>
    <submittedName>
        <fullName evidence="1">Uncharacterized protein</fullName>
    </submittedName>
</protein>
<keyword evidence="2" id="KW-1185">Reference proteome</keyword>
<accession>A0AAV4RCR3</accession>
<sequence length="125" mass="14500">MDGFDIITYDYLEELKMDDVFDNDIIELIFDAATSPEDDNGAEKTSNTHIVMTTWINEFWLVSIYYLARIKEWQTGETPCRRYRVGIPKINYHATIFAVLQSSLLLAPYCWRIFAVGSILFSTIV</sequence>